<dbReference type="Proteomes" id="UP000028525">
    <property type="component" value="Unassembled WGS sequence"/>
</dbReference>
<protein>
    <recommendedName>
        <fullName evidence="3">C_GCAxxG_C_C family protein</fullName>
    </recommendedName>
</protein>
<keyword evidence="2" id="KW-1185">Reference proteome</keyword>
<evidence type="ECO:0000313" key="2">
    <source>
        <dbReference type="Proteomes" id="UP000028525"/>
    </source>
</evidence>
<dbReference type="AlphaFoldDB" id="A0A084JPZ4"/>
<dbReference type="Pfam" id="PF09719">
    <property type="entry name" value="C_GCAxxG_C_C"/>
    <property type="match status" value="1"/>
</dbReference>
<gene>
    <name evidence="1" type="ORF">IO98_06540</name>
</gene>
<dbReference type="EMBL" id="JPME01000008">
    <property type="protein sequence ID" value="KEZ91028.1"/>
    <property type="molecule type" value="Genomic_DNA"/>
</dbReference>
<organism evidence="1 2">
    <name type="scientific">Lacrimispora celerecrescens</name>
    <dbReference type="NCBI Taxonomy" id="29354"/>
    <lineage>
        <taxon>Bacteria</taxon>
        <taxon>Bacillati</taxon>
        <taxon>Bacillota</taxon>
        <taxon>Clostridia</taxon>
        <taxon>Lachnospirales</taxon>
        <taxon>Lachnospiraceae</taxon>
        <taxon>Lacrimispora</taxon>
    </lineage>
</organism>
<evidence type="ECO:0008006" key="3">
    <source>
        <dbReference type="Google" id="ProtNLM"/>
    </source>
</evidence>
<comment type="caution">
    <text evidence="1">The sequence shown here is derived from an EMBL/GenBank/DDBJ whole genome shotgun (WGS) entry which is preliminary data.</text>
</comment>
<dbReference type="NCBIfam" id="TIGR01909">
    <property type="entry name" value="C_GCAxxG_C_C"/>
    <property type="match status" value="1"/>
</dbReference>
<proteinExistence type="predicted"/>
<reference evidence="1 2" key="1">
    <citation type="submission" date="2014-07" db="EMBL/GenBank/DDBJ databases">
        <title>Draft genome of Clostridium celerecrescens 152B isolated from sediments associated with methane hydrate from Krishna Godavari basin.</title>
        <authorList>
            <person name="Honkalas V.S."/>
            <person name="Dabir A.P."/>
            <person name="Arora P."/>
            <person name="Dhakephalkar P.K."/>
        </authorList>
    </citation>
    <scope>NUCLEOTIDE SEQUENCE [LARGE SCALE GENOMIC DNA]</scope>
    <source>
        <strain evidence="1 2">152B</strain>
    </source>
</reference>
<accession>A0A084JPZ4</accession>
<dbReference type="STRING" id="29354.IO98_06540"/>
<name>A0A084JPZ4_9FIRM</name>
<sequence>MGTYERQHITFEEIQELFLQGIDCSQVVAGAFADELEADKKLLRKVSASFGGGMQCGETCGAVTGALMVLGMKYGHSEEGDTGQKQIMMQKTGEFKRLFGERYPSCICRELLGHDISKKEELAKVMEQGLLLQFCPKVVEDTLEILGKII</sequence>
<evidence type="ECO:0000313" key="1">
    <source>
        <dbReference type="EMBL" id="KEZ91028.1"/>
    </source>
</evidence>
<dbReference type="InterPro" id="IPR010181">
    <property type="entry name" value="CGCAxxGCC_motif"/>
</dbReference>